<keyword evidence="8" id="KW-1185">Reference proteome</keyword>
<gene>
    <name evidence="7" type="ORF">N7476_008713</name>
</gene>
<organism evidence="7 8">
    <name type="scientific">Penicillium atrosanguineum</name>
    <dbReference type="NCBI Taxonomy" id="1132637"/>
    <lineage>
        <taxon>Eukaryota</taxon>
        <taxon>Fungi</taxon>
        <taxon>Dikarya</taxon>
        <taxon>Ascomycota</taxon>
        <taxon>Pezizomycotina</taxon>
        <taxon>Eurotiomycetes</taxon>
        <taxon>Eurotiomycetidae</taxon>
        <taxon>Eurotiales</taxon>
        <taxon>Aspergillaceae</taxon>
        <taxon>Penicillium</taxon>
    </lineage>
</organism>
<dbReference type="GO" id="GO:0006351">
    <property type="term" value="P:DNA-templated transcription"/>
    <property type="evidence" value="ECO:0007669"/>
    <property type="project" value="InterPro"/>
</dbReference>
<dbReference type="GO" id="GO:0008270">
    <property type="term" value="F:zinc ion binding"/>
    <property type="evidence" value="ECO:0007669"/>
    <property type="project" value="InterPro"/>
</dbReference>
<protein>
    <recommendedName>
        <fullName evidence="6">Zn(2)-C6 fungal-type domain-containing protein</fullName>
    </recommendedName>
</protein>
<name>A0A9W9PS60_9EURO</name>
<comment type="caution">
    <text evidence="7">The sequence shown here is derived from an EMBL/GenBank/DDBJ whole genome shotgun (WGS) entry which is preliminary data.</text>
</comment>
<evidence type="ECO:0000256" key="5">
    <source>
        <dbReference type="ARBA" id="ARBA00023242"/>
    </source>
</evidence>
<dbReference type="PROSITE" id="PS00463">
    <property type="entry name" value="ZN2_CY6_FUNGAL_1"/>
    <property type="match status" value="1"/>
</dbReference>
<keyword evidence="5" id="KW-0539">Nucleus</keyword>
<keyword evidence="1" id="KW-0479">Metal-binding</keyword>
<dbReference type="InterPro" id="IPR050987">
    <property type="entry name" value="AtrR-like"/>
</dbReference>
<evidence type="ECO:0000256" key="4">
    <source>
        <dbReference type="ARBA" id="ARBA00023163"/>
    </source>
</evidence>
<dbReference type="Pfam" id="PF00172">
    <property type="entry name" value="Zn_clus"/>
    <property type="match status" value="1"/>
</dbReference>
<dbReference type="Gene3D" id="4.10.240.10">
    <property type="entry name" value="Zn(2)-C6 fungal-type DNA-binding domain"/>
    <property type="match status" value="1"/>
</dbReference>
<dbReference type="CDD" id="cd12148">
    <property type="entry name" value="fungal_TF_MHR"/>
    <property type="match status" value="1"/>
</dbReference>
<feature type="domain" description="Zn(2)-C6 fungal-type" evidence="6">
    <location>
        <begin position="10"/>
        <end position="39"/>
    </location>
</feature>
<keyword evidence="2" id="KW-0805">Transcription regulation</keyword>
<dbReference type="InterPro" id="IPR036864">
    <property type="entry name" value="Zn2-C6_fun-type_DNA-bd_sf"/>
</dbReference>
<dbReference type="Pfam" id="PF04082">
    <property type="entry name" value="Fungal_trans"/>
    <property type="match status" value="1"/>
</dbReference>
<proteinExistence type="predicted"/>
<evidence type="ECO:0000256" key="3">
    <source>
        <dbReference type="ARBA" id="ARBA00023125"/>
    </source>
</evidence>
<dbReference type="InterPro" id="IPR001138">
    <property type="entry name" value="Zn2Cys6_DnaBD"/>
</dbReference>
<dbReference type="OrthoDB" id="6486656at2759"/>
<reference evidence="7" key="1">
    <citation type="submission" date="2022-12" db="EMBL/GenBank/DDBJ databases">
        <authorList>
            <person name="Petersen C."/>
        </authorList>
    </citation>
    <scope>NUCLEOTIDE SEQUENCE</scope>
    <source>
        <strain evidence="7">IBT 21472</strain>
    </source>
</reference>
<dbReference type="GO" id="GO:0000981">
    <property type="term" value="F:DNA-binding transcription factor activity, RNA polymerase II-specific"/>
    <property type="evidence" value="ECO:0007669"/>
    <property type="project" value="InterPro"/>
</dbReference>
<dbReference type="InterPro" id="IPR007219">
    <property type="entry name" value="XnlR_reg_dom"/>
</dbReference>
<dbReference type="CDD" id="cd00067">
    <property type="entry name" value="GAL4"/>
    <property type="match status" value="1"/>
</dbReference>
<dbReference type="SMART" id="SM00066">
    <property type="entry name" value="GAL4"/>
    <property type="match status" value="1"/>
</dbReference>
<evidence type="ECO:0000256" key="2">
    <source>
        <dbReference type="ARBA" id="ARBA00023015"/>
    </source>
</evidence>
<keyword evidence="4" id="KW-0804">Transcription</keyword>
<evidence type="ECO:0000313" key="7">
    <source>
        <dbReference type="EMBL" id="KAJ5308057.1"/>
    </source>
</evidence>
<dbReference type="SMART" id="SM00906">
    <property type="entry name" value="Fungal_trans"/>
    <property type="match status" value="1"/>
</dbReference>
<accession>A0A9W9PS60</accession>
<evidence type="ECO:0000259" key="6">
    <source>
        <dbReference type="PROSITE" id="PS50048"/>
    </source>
</evidence>
<dbReference type="PANTHER" id="PTHR46910">
    <property type="entry name" value="TRANSCRIPTION FACTOR PDR1"/>
    <property type="match status" value="1"/>
</dbReference>
<dbReference type="EMBL" id="JAPZBO010000008">
    <property type="protein sequence ID" value="KAJ5308057.1"/>
    <property type="molecule type" value="Genomic_DNA"/>
</dbReference>
<dbReference type="GO" id="GO:0003677">
    <property type="term" value="F:DNA binding"/>
    <property type="evidence" value="ECO:0007669"/>
    <property type="project" value="UniProtKB-KW"/>
</dbReference>
<dbReference type="SUPFAM" id="SSF57701">
    <property type="entry name" value="Zn2/Cys6 DNA-binding domain"/>
    <property type="match status" value="1"/>
</dbReference>
<evidence type="ECO:0000313" key="8">
    <source>
        <dbReference type="Proteomes" id="UP001147746"/>
    </source>
</evidence>
<reference evidence="7" key="2">
    <citation type="journal article" date="2023" name="IMA Fungus">
        <title>Comparative genomic study of the Penicillium genus elucidates a diverse pangenome and 15 lateral gene transfer events.</title>
        <authorList>
            <person name="Petersen C."/>
            <person name="Sorensen T."/>
            <person name="Nielsen M.R."/>
            <person name="Sondergaard T.E."/>
            <person name="Sorensen J.L."/>
            <person name="Fitzpatrick D.A."/>
            <person name="Frisvad J.C."/>
            <person name="Nielsen K.L."/>
        </authorList>
    </citation>
    <scope>NUCLEOTIDE SEQUENCE</scope>
    <source>
        <strain evidence="7">IBT 21472</strain>
    </source>
</reference>
<dbReference type="AlphaFoldDB" id="A0A9W9PS60"/>
<dbReference type="PROSITE" id="PS50048">
    <property type="entry name" value="ZN2_CY6_FUNGAL_2"/>
    <property type="match status" value="1"/>
</dbReference>
<evidence type="ECO:0000256" key="1">
    <source>
        <dbReference type="ARBA" id="ARBA00022723"/>
    </source>
</evidence>
<dbReference type="Proteomes" id="UP001147746">
    <property type="component" value="Unassembled WGS sequence"/>
</dbReference>
<sequence length="703" mass="79978">MYERQRVWRACQACRRKKIKCDGENPCLSCTRIKAECVYVEPHGNMRLVDPQYVVKLENRIAVMEKQLRQQSSVGEYREPVLSSEHPEAPPAEVHGDINCSSWSPVPAPDGALSEPPDAFRAPSTDAASQTAESIPICQPPVTDDNTNEVLYAVIFHGLDSNDEQNISGTEPSTLDVTRFEEPILLALIEIFYASIYPIFPIIHRRSFQLQYDRWMAARKDGRGTGKDETEFSFLFYALLAVAASIIPEEHMIFNQPEMEVYKRVDLADLLFSHATSISPGLQYQQNVTSAINVVIAQGLLSLFLTEKGTVNDAWVTAGHAIRLYQGLDVEDNMDAATNAHDMSCVHSNIWWCLYILDRSLSTALSKPLAIDDTESDIDSYEDEGATTSTLVTKTDPWFSIIAEFHITMGRIYKSVRCIRKSQTSNNAKLKDTLRSYVKKHDAELEKYYTKQVLPKIDAPSQTRGPLMLQTIAVSSYYIGLVLLYRTFIERFSIAEPDMFLRCAEAASNCIKATPQVLATVPASHFVIQQSRAIYASAKVLLYCMRLARNPTFTSKAWPDVQNGLDMLQNIKIKWPEIKKYQLLTEEDMQMTQMDLQKHDLFQRTFDHYGQEDHYQEVECQSKRRKVTRDIYLPQISDGPLPRARSVMQDDWDDSVDQMIVPYDSFLSDFVPQSTTSEDPSENFFGDAMLMSSIDHFFLNHEQ</sequence>
<dbReference type="PANTHER" id="PTHR46910:SF1">
    <property type="entry name" value="MISCELLANEOUS ZN(II)2CYS6 TRANSCRIPTION FACTOR (EUROFUNG)-RELATED"/>
    <property type="match status" value="1"/>
</dbReference>
<keyword evidence="3" id="KW-0238">DNA-binding</keyword>